<keyword evidence="4" id="KW-1185">Reference proteome</keyword>
<proteinExistence type="inferred from homology"/>
<dbReference type="EMBL" id="JALBUU010000004">
    <property type="protein sequence ID" value="MCI0752233.1"/>
    <property type="molecule type" value="Genomic_DNA"/>
</dbReference>
<evidence type="ECO:0000313" key="4">
    <source>
        <dbReference type="Proteomes" id="UP001201985"/>
    </source>
</evidence>
<comment type="caution">
    <text evidence="3">The sequence shown here is derived from an EMBL/GenBank/DDBJ whole genome shotgun (WGS) entry which is preliminary data.</text>
</comment>
<sequence length="283" mass="30454">MTGIDAHQHFWRLSRGDYHWLTPDLAPIHRDFGPGDLRPLLAPHGIDATILVQAAPTEAETEFLLELARNTPLVAGVVGWTDLESPGAAQRVAELAADPLLVGLRPMVHDIPDDNWLLRPSLAPALAAMAQHGLVFDALLRPRHFSRLPAVLDRHPDLQVVLDHGGKPDIAGSAPGEAAPDWAAALAGLARHSNLCCKLSGLATEAPADWTADTLRPYAAEILRCFGAERVMWGSDWPVVELAGGYRCWREAAEALVPEAARGAVFGATAARIYLSGRGRKPC</sequence>
<name>A0ABS9VZ90_9PROT</name>
<dbReference type="Proteomes" id="UP001201985">
    <property type="component" value="Unassembled WGS sequence"/>
</dbReference>
<evidence type="ECO:0000259" key="2">
    <source>
        <dbReference type="Pfam" id="PF04909"/>
    </source>
</evidence>
<dbReference type="InterPro" id="IPR006680">
    <property type="entry name" value="Amidohydro-rel"/>
</dbReference>
<dbReference type="InterPro" id="IPR032466">
    <property type="entry name" value="Metal_Hydrolase"/>
</dbReference>
<feature type="domain" description="Amidohydrolase-related" evidence="2">
    <location>
        <begin position="4"/>
        <end position="274"/>
    </location>
</feature>
<dbReference type="Pfam" id="PF04909">
    <property type="entry name" value="Amidohydro_2"/>
    <property type="match status" value="1"/>
</dbReference>
<dbReference type="SUPFAM" id="SSF51556">
    <property type="entry name" value="Metallo-dependent hydrolases"/>
    <property type="match status" value="1"/>
</dbReference>
<protein>
    <submittedName>
        <fullName evidence="3">Amidohydrolase family protein</fullName>
    </submittedName>
</protein>
<organism evidence="3 4">
    <name type="scientific">Teichococcus vastitatis</name>
    <dbReference type="NCBI Taxonomy" id="2307076"/>
    <lineage>
        <taxon>Bacteria</taxon>
        <taxon>Pseudomonadati</taxon>
        <taxon>Pseudomonadota</taxon>
        <taxon>Alphaproteobacteria</taxon>
        <taxon>Acetobacterales</taxon>
        <taxon>Roseomonadaceae</taxon>
        <taxon>Roseomonas</taxon>
    </lineage>
</organism>
<comment type="similarity">
    <text evidence="1">Belongs to the metallo-dependent hydrolases superfamily.</text>
</comment>
<evidence type="ECO:0000256" key="1">
    <source>
        <dbReference type="ARBA" id="ARBA00038310"/>
    </source>
</evidence>
<dbReference type="Gene3D" id="3.20.20.140">
    <property type="entry name" value="Metal-dependent hydrolases"/>
    <property type="match status" value="1"/>
</dbReference>
<dbReference type="RefSeq" id="WP_120008387.1">
    <property type="nucleotide sequence ID" value="NZ_JALBUU010000004.1"/>
</dbReference>
<dbReference type="PANTHER" id="PTHR43569:SF2">
    <property type="entry name" value="AMIDOHYDROLASE-RELATED DOMAIN-CONTAINING PROTEIN"/>
    <property type="match status" value="1"/>
</dbReference>
<accession>A0ABS9VZ90</accession>
<gene>
    <name evidence="3" type="ORF">MON41_00465</name>
</gene>
<dbReference type="PANTHER" id="PTHR43569">
    <property type="entry name" value="AMIDOHYDROLASE"/>
    <property type="match status" value="1"/>
</dbReference>
<dbReference type="InterPro" id="IPR052350">
    <property type="entry name" value="Metallo-dep_Lactonases"/>
</dbReference>
<evidence type="ECO:0000313" key="3">
    <source>
        <dbReference type="EMBL" id="MCI0752233.1"/>
    </source>
</evidence>
<reference evidence="3 4" key="1">
    <citation type="submission" date="2022-03" db="EMBL/GenBank/DDBJ databases">
        <title>Complete genome analysis of Roseomonas KG 17.1 : a prolific producer of plant growth promoters.</title>
        <authorList>
            <person name="Saadouli I."/>
            <person name="Najjari A."/>
            <person name="Mosbah A."/>
            <person name="Ouzari H.I."/>
        </authorList>
    </citation>
    <scope>NUCLEOTIDE SEQUENCE [LARGE SCALE GENOMIC DNA]</scope>
    <source>
        <strain evidence="3 4">KG17-1</strain>
    </source>
</reference>